<comment type="caution">
    <text evidence="11">The sequence shown here is derived from an EMBL/GenBank/DDBJ whole genome shotgun (WGS) entry which is preliminary data.</text>
</comment>
<evidence type="ECO:0000256" key="3">
    <source>
        <dbReference type="ARBA" id="ARBA00022801"/>
    </source>
</evidence>
<dbReference type="EMBL" id="JABXBU010002228">
    <property type="protein sequence ID" value="KAF8771815.1"/>
    <property type="molecule type" value="Genomic_DNA"/>
</dbReference>
<keyword evidence="5" id="KW-0482">Metalloprotease</keyword>
<keyword evidence="4 8" id="KW-0862">Zinc</keyword>
<feature type="domain" description="Peptidase M12B" evidence="10">
    <location>
        <begin position="233"/>
        <end position="464"/>
    </location>
</feature>
<evidence type="ECO:0000256" key="4">
    <source>
        <dbReference type="ARBA" id="ARBA00022833"/>
    </source>
</evidence>
<keyword evidence="2 8" id="KW-0479">Metal-binding</keyword>
<evidence type="ECO:0000313" key="12">
    <source>
        <dbReference type="Proteomes" id="UP000807504"/>
    </source>
</evidence>
<dbReference type="InterPro" id="IPR001590">
    <property type="entry name" value="Peptidase_M12B"/>
</dbReference>
<organism evidence="11 12">
    <name type="scientific">Argiope bruennichi</name>
    <name type="common">Wasp spider</name>
    <name type="synonym">Aranea bruennichi</name>
    <dbReference type="NCBI Taxonomy" id="94029"/>
    <lineage>
        <taxon>Eukaryota</taxon>
        <taxon>Metazoa</taxon>
        <taxon>Ecdysozoa</taxon>
        <taxon>Arthropoda</taxon>
        <taxon>Chelicerata</taxon>
        <taxon>Arachnida</taxon>
        <taxon>Araneae</taxon>
        <taxon>Araneomorphae</taxon>
        <taxon>Entelegynae</taxon>
        <taxon>Araneoidea</taxon>
        <taxon>Araneidae</taxon>
        <taxon>Argiope</taxon>
    </lineage>
</organism>
<dbReference type="PROSITE" id="PS50215">
    <property type="entry name" value="ADAM_MEPRO"/>
    <property type="match status" value="1"/>
</dbReference>
<comment type="caution">
    <text evidence="8">Lacks conserved residue(s) required for the propagation of feature annotation.</text>
</comment>
<evidence type="ECO:0000313" key="11">
    <source>
        <dbReference type="EMBL" id="KAF8771815.1"/>
    </source>
</evidence>
<feature type="binding site" evidence="8">
    <location>
        <position position="395"/>
    </location>
    <ligand>
        <name>Zn(2+)</name>
        <dbReference type="ChEBI" id="CHEBI:29105"/>
        <note>catalytic</note>
    </ligand>
</feature>
<keyword evidence="7" id="KW-0325">Glycoprotein</keyword>
<protein>
    <submittedName>
        <fullName evidence="11">A disintegrin and metalloproteinase with like protein</fullName>
    </submittedName>
</protein>
<dbReference type="PANTHER" id="PTHR11905">
    <property type="entry name" value="ADAM A DISINTEGRIN AND METALLOPROTEASE DOMAIN"/>
    <property type="match status" value="1"/>
</dbReference>
<evidence type="ECO:0000256" key="2">
    <source>
        <dbReference type="ARBA" id="ARBA00022723"/>
    </source>
</evidence>
<dbReference type="GO" id="GO:0046872">
    <property type="term" value="F:metal ion binding"/>
    <property type="evidence" value="ECO:0007669"/>
    <property type="project" value="UniProtKB-KW"/>
</dbReference>
<feature type="binding site" evidence="8">
    <location>
        <position position="401"/>
    </location>
    <ligand>
        <name>Zn(2+)</name>
        <dbReference type="ChEBI" id="CHEBI:29105"/>
        <note>catalytic</note>
    </ligand>
</feature>
<dbReference type="Proteomes" id="UP000807504">
    <property type="component" value="Unassembled WGS sequence"/>
</dbReference>
<dbReference type="GO" id="GO:0004222">
    <property type="term" value="F:metalloendopeptidase activity"/>
    <property type="evidence" value="ECO:0007669"/>
    <property type="project" value="InterPro"/>
</dbReference>
<evidence type="ECO:0000256" key="5">
    <source>
        <dbReference type="ARBA" id="ARBA00023049"/>
    </source>
</evidence>
<dbReference type="Gene3D" id="3.40.390.10">
    <property type="entry name" value="Collagenase (Catalytic Domain)"/>
    <property type="match status" value="1"/>
</dbReference>
<reference evidence="11" key="1">
    <citation type="journal article" date="2020" name="bioRxiv">
        <title>Chromosome-level reference genome of the European wasp spider Argiope bruennichi: a resource for studies on range expansion and evolutionary adaptation.</title>
        <authorList>
            <person name="Sheffer M.M."/>
            <person name="Hoppe A."/>
            <person name="Krehenwinkel H."/>
            <person name="Uhl G."/>
            <person name="Kuss A.W."/>
            <person name="Jensen L."/>
            <person name="Jensen C."/>
            <person name="Gillespie R.G."/>
            <person name="Hoff K.J."/>
            <person name="Prost S."/>
        </authorList>
    </citation>
    <scope>NUCLEOTIDE SEQUENCE</scope>
</reference>
<dbReference type="SUPFAM" id="SSF55486">
    <property type="entry name" value="Metalloproteases ('zincins'), catalytic domain"/>
    <property type="match status" value="1"/>
</dbReference>
<evidence type="ECO:0000256" key="9">
    <source>
        <dbReference type="SAM" id="MobiDB-lite"/>
    </source>
</evidence>
<sequence>MRPIVEGYKKVERRTISLFSTYDLFIDVTYAFFLSPAVPEYEIVQLRMLSKRSAGDQDTQSIHLFAFGNDIHLQLTRNEGLEEGLKTMKVLKAKSVNNTIRYKEVKSEYNDSAIPYQDTANMAAVTIRHGTDGKLQMEGTIGVDLIIKPVPKNFMLPEDEITAEFFPHSDGSRSNGSYSHDENSTNLLPPSGSAHVVLKSKMTTTSSADFIPLHAGLDQTNSTENGSGVSAHAWPEVLLIVDYDTNALHDFRDEEIRRYFLSFMNGVDLVFKNIINPKISLVFSGIIIAENRHVTPYLQSNRRVFDGEKALSGMAKYMFSTADLPVHDLAILITNLDMCLRIKETRRCTQTLAGITYIEGACHVNQQQRRNNNVAIAEDNGGFTGVLIAAHEIAHLLGALHDGLPASPSGGPGASPFPRFQDWKSMGKTSLTFTGKFSGWSRCSIEQMRYFLNTSKASCLFNNPGSNGLTDSELPGHLLSLDEQCKRQGGLGACRRGSQVCAELHCYIADGSCLPSLPAAEGSSCGDGLICHNGNCVANIY</sequence>
<dbReference type="Pfam" id="PF13582">
    <property type="entry name" value="Reprolysin_3"/>
    <property type="match status" value="1"/>
</dbReference>
<evidence type="ECO:0000256" key="1">
    <source>
        <dbReference type="ARBA" id="ARBA00022670"/>
    </source>
</evidence>
<keyword evidence="3" id="KW-0378">Hydrolase</keyword>
<keyword evidence="6" id="KW-1015">Disulfide bond</keyword>
<dbReference type="PANTHER" id="PTHR11905:SF249">
    <property type="entry name" value="SOL NARAE, ISOFORM C"/>
    <property type="match status" value="1"/>
</dbReference>
<feature type="active site" evidence="8">
    <location>
        <position position="392"/>
    </location>
</feature>
<reference evidence="11" key="2">
    <citation type="submission" date="2020-06" db="EMBL/GenBank/DDBJ databases">
        <authorList>
            <person name="Sheffer M."/>
        </authorList>
    </citation>
    <scope>NUCLEOTIDE SEQUENCE</scope>
</reference>
<proteinExistence type="predicted"/>
<name>A0A8T0EIV0_ARGBR</name>
<dbReference type="Gene3D" id="3.40.1620.60">
    <property type="match status" value="1"/>
</dbReference>
<evidence type="ECO:0000256" key="8">
    <source>
        <dbReference type="PROSITE-ProRule" id="PRU00276"/>
    </source>
</evidence>
<feature type="region of interest" description="Disordered" evidence="9">
    <location>
        <begin position="167"/>
        <end position="186"/>
    </location>
</feature>
<evidence type="ECO:0000256" key="7">
    <source>
        <dbReference type="ARBA" id="ARBA00023180"/>
    </source>
</evidence>
<evidence type="ECO:0000259" key="10">
    <source>
        <dbReference type="PROSITE" id="PS50215"/>
    </source>
</evidence>
<dbReference type="Pfam" id="PF17771">
    <property type="entry name" value="ADAMTS_CR_2"/>
    <property type="match status" value="1"/>
</dbReference>
<gene>
    <name evidence="11" type="ORF">HNY73_019186</name>
</gene>
<dbReference type="GO" id="GO:0006509">
    <property type="term" value="P:membrane protein ectodomain proteolysis"/>
    <property type="evidence" value="ECO:0007669"/>
    <property type="project" value="TreeGrafter"/>
</dbReference>
<dbReference type="InterPro" id="IPR041645">
    <property type="entry name" value="ADAMTS_CR_2"/>
</dbReference>
<dbReference type="AlphaFoldDB" id="A0A8T0EIV0"/>
<feature type="compositionally biased region" description="Polar residues" evidence="9">
    <location>
        <begin position="172"/>
        <end position="186"/>
    </location>
</feature>
<keyword evidence="1" id="KW-0645">Protease</keyword>
<keyword evidence="12" id="KW-1185">Reference proteome</keyword>
<dbReference type="InterPro" id="IPR024079">
    <property type="entry name" value="MetalloPept_cat_dom_sf"/>
</dbReference>
<feature type="binding site" evidence="8">
    <location>
        <position position="391"/>
    </location>
    <ligand>
        <name>Zn(2+)</name>
        <dbReference type="ChEBI" id="CHEBI:29105"/>
        <note>catalytic</note>
    </ligand>
</feature>
<accession>A0A8T0EIV0</accession>
<evidence type="ECO:0000256" key="6">
    <source>
        <dbReference type="ARBA" id="ARBA00023157"/>
    </source>
</evidence>